<comment type="caution">
    <text evidence="1">The sequence shown here is derived from an EMBL/GenBank/DDBJ whole genome shotgun (WGS) entry which is preliminary data.</text>
</comment>
<keyword evidence="2" id="KW-1185">Reference proteome</keyword>
<evidence type="ECO:0000313" key="2">
    <source>
        <dbReference type="Proteomes" id="UP001345219"/>
    </source>
</evidence>
<protein>
    <submittedName>
        <fullName evidence="1">Uncharacterized protein</fullName>
    </submittedName>
</protein>
<proteinExistence type="predicted"/>
<dbReference type="GO" id="GO:0036258">
    <property type="term" value="P:multivesicular body assembly"/>
    <property type="evidence" value="ECO:0007669"/>
    <property type="project" value="InterPro"/>
</dbReference>
<accession>A0AAN7GL57</accession>
<gene>
    <name evidence="1" type="ORF">SAY87_012593</name>
</gene>
<organism evidence="1 2">
    <name type="scientific">Trapa incisa</name>
    <dbReference type="NCBI Taxonomy" id="236973"/>
    <lineage>
        <taxon>Eukaryota</taxon>
        <taxon>Viridiplantae</taxon>
        <taxon>Streptophyta</taxon>
        <taxon>Embryophyta</taxon>
        <taxon>Tracheophyta</taxon>
        <taxon>Spermatophyta</taxon>
        <taxon>Magnoliopsida</taxon>
        <taxon>eudicotyledons</taxon>
        <taxon>Gunneridae</taxon>
        <taxon>Pentapetalae</taxon>
        <taxon>rosids</taxon>
        <taxon>malvids</taxon>
        <taxon>Myrtales</taxon>
        <taxon>Lythraceae</taxon>
        <taxon>Trapa</taxon>
    </lineage>
</organism>
<dbReference type="GO" id="GO:0070676">
    <property type="term" value="P:intralumenal vesicle formation"/>
    <property type="evidence" value="ECO:0007669"/>
    <property type="project" value="TreeGrafter"/>
</dbReference>
<dbReference type="EMBL" id="JAXIOK010000021">
    <property type="protein sequence ID" value="KAK4746281.1"/>
    <property type="molecule type" value="Genomic_DNA"/>
</dbReference>
<name>A0AAN7GL57_9MYRT</name>
<evidence type="ECO:0000313" key="1">
    <source>
        <dbReference type="EMBL" id="KAK4746281.1"/>
    </source>
</evidence>
<dbReference type="AlphaFoldDB" id="A0AAN7GL57"/>
<dbReference type="PANTHER" id="PTHR46977:SF1">
    <property type="entry name" value="PROTEIN FREE1"/>
    <property type="match status" value="1"/>
</dbReference>
<dbReference type="GO" id="GO:0031902">
    <property type="term" value="C:late endosome membrane"/>
    <property type="evidence" value="ECO:0007669"/>
    <property type="project" value="TreeGrafter"/>
</dbReference>
<dbReference type="GO" id="GO:0043130">
    <property type="term" value="F:ubiquitin binding"/>
    <property type="evidence" value="ECO:0007669"/>
    <property type="project" value="InterPro"/>
</dbReference>
<sequence>MEGNDSMKTGGYLGDRYGDNGSCRSSMVSEYGNQSGASLCDSGGDDLYGDGVFSYRGGKVEPYGARGTAPNTSTWSAFDDDGRSIIFSSSEVEMD</sequence>
<dbReference type="Proteomes" id="UP001345219">
    <property type="component" value="Chromosome 10"/>
</dbReference>
<reference evidence="1 2" key="1">
    <citation type="journal article" date="2023" name="Hortic Res">
        <title>Pangenome of water caltrop reveals structural variations and asymmetric subgenome divergence after allopolyploidization.</title>
        <authorList>
            <person name="Zhang X."/>
            <person name="Chen Y."/>
            <person name="Wang L."/>
            <person name="Yuan Y."/>
            <person name="Fang M."/>
            <person name="Shi L."/>
            <person name="Lu R."/>
            <person name="Comes H.P."/>
            <person name="Ma Y."/>
            <person name="Chen Y."/>
            <person name="Huang G."/>
            <person name="Zhou Y."/>
            <person name="Zheng Z."/>
            <person name="Qiu Y."/>
        </authorList>
    </citation>
    <scope>NUCLEOTIDE SEQUENCE [LARGE SCALE GENOMIC DNA]</scope>
    <source>
        <tissue evidence="1">Roots</tissue>
    </source>
</reference>
<dbReference type="PANTHER" id="PTHR46977">
    <property type="entry name" value="PROTEIN FREE1"/>
    <property type="match status" value="1"/>
</dbReference>
<dbReference type="InterPro" id="IPR045893">
    <property type="entry name" value="FREE1"/>
</dbReference>
<dbReference type="GO" id="GO:0000813">
    <property type="term" value="C:ESCRT I complex"/>
    <property type="evidence" value="ECO:0007669"/>
    <property type="project" value="TreeGrafter"/>
</dbReference>